<dbReference type="KEGG" id="ccoe:CETAM_13155"/>
<gene>
    <name evidence="1" type="ORF">CETAM_13155</name>
</gene>
<dbReference type="Proteomes" id="UP000425178">
    <property type="component" value="Chromosome"/>
</dbReference>
<reference evidence="1 2" key="1">
    <citation type="journal article" date="2021" name="Int. J. Syst. Evol. Microbiol.">
        <title>Classification of three corynebacterial strains isolated from a small paddock in North Rhine-Westphalia: proposal of &lt;i&gt;Corynebacterium kalinowskii&lt;/i&gt; sp. nov., &lt;i&gt;Corynebacterium comes&lt;/i&gt; sp. nov. and &lt;i&gt;Corynebacterium occultum&lt;/i&gt; sp. nov.</title>
        <authorList>
            <person name="Schaffert L."/>
            <person name="Ruwe M."/>
            <person name="Milse J."/>
            <person name="Hanuschka K."/>
            <person name="Ortseifen V."/>
            <person name="Droste J."/>
            <person name="Brandt D."/>
            <person name="Schl L."/>
            <person name="Kutter Y."/>
            <person name="Vinke S."/>
            <person name="Vieh P."/>
            <person name="Jacob L."/>
            <person name="L N.C."/>
            <person name="Schulte-Berndt E."/>
            <person name="Hain C."/>
            <person name="Linder M."/>
            <person name="Schmidt P."/>
            <person name="Wollenschl L."/>
            <person name="Luttermann T."/>
            <person name="Thieme E."/>
            <person name="Hassa J."/>
            <person name="Haak M."/>
            <person name="Wittchen M."/>
            <person name="Mentz A."/>
            <person name="Persicke M."/>
            <person name="Busche T."/>
            <person name="R C."/>
        </authorList>
    </citation>
    <scope>NUCLEOTIDE SEQUENCE [LARGE SCALE GENOMIC DNA]</scope>
    <source>
        <strain evidence="1 2">2019</strain>
    </source>
</reference>
<sequence>MADRSSRPPASPLKTLKKVAKRIVSLGLRKRLGPLRRCTQVWRACRLNRLSRATNTTTR</sequence>
<dbReference type="AlphaFoldDB" id="A0A6B8W4K3"/>
<evidence type="ECO:0000313" key="2">
    <source>
        <dbReference type="Proteomes" id="UP000425178"/>
    </source>
</evidence>
<keyword evidence="2" id="KW-1185">Reference proteome</keyword>
<proteinExistence type="predicted"/>
<protein>
    <submittedName>
        <fullName evidence="1">Uncharacterized protein</fullName>
    </submittedName>
</protein>
<dbReference type="EMBL" id="CP046453">
    <property type="protein sequence ID" value="QGU05856.1"/>
    <property type="molecule type" value="Genomic_DNA"/>
</dbReference>
<name>A0A6B8W4K3_9CORY</name>
<organism evidence="1 2">
    <name type="scientific">Corynebacterium comes</name>
    <dbReference type="NCBI Taxonomy" id="2675218"/>
    <lineage>
        <taxon>Bacteria</taxon>
        <taxon>Bacillati</taxon>
        <taxon>Actinomycetota</taxon>
        <taxon>Actinomycetes</taxon>
        <taxon>Mycobacteriales</taxon>
        <taxon>Corynebacteriaceae</taxon>
        <taxon>Corynebacterium</taxon>
    </lineage>
</organism>
<evidence type="ECO:0000313" key="1">
    <source>
        <dbReference type="EMBL" id="QGU05856.1"/>
    </source>
</evidence>
<accession>A0A6B8W4K3</accession>